<dbReference type="AlphaFoldDB" id="A0A4P7XLV7"/>
<proteinExistence type="predicted"/>
<dbReference type="EMBL" id="CP031094">
    <property type="protein sequence ID" value="QCF28118.1"/>
    <property type="molecule type" value="Genomic_DNA"/>
</dbReference>
<dbReference type="RefSeq" id="WP_136550790.1">
    <property type="nucleotide sequence ID" value="NZ_CP031094.1"/>
</dbReference>
<evidence type="ECO:0000313" key="1">
    <source>
        <dbReference type="EMBL" id="QCF28118.1"/>
    </source>
</evidence>
<protein>
    <submittedName>
        <fullName evidence="1">Uncharacterized protein</fullName>
    </submittedName>
</protein>
<dbReference type="GeneID" id="40106894"/>
<gene>
    <name evidence="1" type="ORF">soil367_18780</name>
</gene>
<name>A0A4P7XLV7_9ALTE</name>
<sequence>MLRIIMIVILGYFAAPYIAEAIPGSFKSQISEWSGVQLSSANERLESEQASASWKELLPEEFRSKAMNSVETLTGGQAGSIDDFDTQAQWFPDLRFEESTRVNNVGFRCDNKNSFAMSEEACFK</sequence>
<accession>A0A4P7XLV7</accession>
<keyword evidence="1" id="KW-0614">Plasmid</keyword>
<reference evidence="1 2" key="1">
    <citation type="submission" date="2018-07" db="EMBL/GenBank/DDBJ databases">
        <title>Marsedoiliclastica nanhaica gen. nov. sp. nov., a novel marine hydrocarbonoclastic bacterium isolated from an in-situ enriched hydrocarbon-degrading consortium in deep-sea sediment.</title>
        <authorList>
            <person name="Dong C."/>
            <person name="Ma T."/>
            <person name="Liu R."/>
            <person name="Shao Z."/>
        </authorList>
    </citation>
    <scope>NUCLEOTIDE SEQUENCE [LARGE SCALE GENOMIC DNA]</scope>
    <source>
        <strain evidence="2">soil36-7</strain>
        <plasmid evidence="1 2">psoil36-7</plasmid>
    </source>
</reference>
<keyword evidence="2" id="KW-1185">Reference proteome</keyword>
<dbReference type="KEGG" id="hmi:soil367_18780"/>
<geneLocation type="plasmid" evidence="1 2">
    <name>psoil36-7</name>
</geneLocation>
<dbReference type="Proteomes" id="UP000298049">
    <property type="component" value="Plasmid psoil36-7"/>
</dbReference>
<evidence type="ECO:0000313" key="2">
    <source>
        <dbReference type="Proteomes" id="UP000298049"/>
    </source>
</evidence>
<organism evidence="1 2">
    <name type="scientific">Hydrocarboniclastica marina</name>
    <dbReference type="NCBI Taxonomy" id="2259620"/>
    <lineage>
        <taxon>Bacteria</taxon>
        <taxon>Pseudomonadati</taxon>
        <taxon>Pseudomonadota</taxon>
        <taxon>Gammaproteobacteria</taxon>
        <taxon>Alteromonadales</taxon>
        <taxon>Alteromonadaceae</taxon>
        <taxon>Hydrocarboniclastica</taxon>
    </lineage>
</organism>